<proteinExistence type="predicted"/>
<comment type="caution">
    <text evidence="1">The sequence shown here is derived from an EMBL/GenBank/DDBJ whole genome shotgun (WGS) entry which is preliminary data.</text>
</comment>
<reference evidence="1 2" key="1">
    <citation type="submission" date="2018-09" db="EMBL/GenBank/DDBJ databases">
        <title>Metagenome Assembled Genomes from an Advanced Water Purification Facility.</title>
        <authorList>
            <person name="Stamps B.W."/>
            <person name="Spear J.R."/>
        </authorList>
    </citation>
    <scope>NUCLEOTIDE SEQUENCE [LARGE SCALE GENOMIC DNA]</scope>
    <source>
        <strain evidence="1">Bin_63_2</strain>
    </source>
</reference>
<dbReference type="AlphaFoldDB" id="A0A5C7J727"/>
<dbReference type="EMBL" id="SSDS01000053">
    <property type="protein sequence ID" value="TXG77118.1"/>
    <property type="molecule type" value="Genomic_DNA"/>
</dbReference>
<organism evidence="1 2">
    <name type="scientific">Candidatus Dojkabacteria bacterium</name>
    <dbReference type="NCBI Taxonomy" id="2099670"/>
    <lineage>
        <taxon>Bacteria</taxon>
        <taxon>Candidatus Dojkabacteria</taxon>
    </lineage>
</organism>
<dbReference type="Proteomes" id="UP000321026">
    <property type="component" value="Unassembled WGS sequence"/>
</dbReference>
<evidence type="ECO:0000313" key="1">
    <source>
        <dbReference type="EMBL" id="TXG77118.1"/>
    </source>
</evidence>
<gene>
    <name evidence="1" type="ORF">E6Q11_03335</name>
</gene>
<name>A0A5C7J727_9BACT</name>
<protein>
    <submittedName>
        <fullName evidence="1">Uncharacterized protein</fullName>
    </submittedName>
</protein>
<sequence length="124" mass="14289">METEANKLNDKKVEKLKMFSNSPELAMFDMLDEINEKLASFAEVFKDLDLSEVDSIKGDSPKKGVDYFTEDEIEELKDMISEDIMPVKGVHYFDGEKGEDGKSIDKEEIMHEIKEYIDEKLGKK</sequence>
<accession>A0A5C7J727</accession>
<evidence type="ECO:0000313" key="2">
    <source>
        <dbReference type="Proteomes" id="UP000321026"/>
    </source>
</evidence>